<dbReference type="GO" id="GO:0012506">
    <property type="term" value="C:vesicle membrane"/>
    <property type="evidence" value="ECO:0007669"/>
    <property type="project" value="TreeGrafter"/>
</dbReference>
<dbReference type="SUPFAM" id="SSF47874">
    <property type="entry name" value="Annexin"/>
    <property type="match status" value="1"/>
</dbReference>
<name>X6MS55_RETFI</name>
<dbReference type="InterPro" id="IPR001464">
    <property type="entry name" value="Annexin"/>
</dbReference>
<evidence type="ECO:0000256" key="4">
    <source>
        <dbReference type="SAM" id="MobiDB-lite"/>
    </source>
</evidence>
<dbReference type="InterPro" id="IPR018502">
    <property type="entry name" value="Annexin_repeat"/>
</dbReference>
<evidence type="ECO:0000256" key="3">
    <source>
        <dbReference type="ARBA" id="ARBA00023216"/>
    </source>
</evidence>
<evidence type="ECO:0000313" key="6">
    <source>
        <dbReference type="Proteomes" id="UP000023152"/>
    </source>
</evidence>
<keyword evidence="2" id="KW-0677">Repeat</keyword>
<dbReference type="PANTHER" id="PTHR10502">
    <property type="entry name" value="ANNEXIN"/>
    <property type="match status" value="1"/>
</dbReference>
<organism evidence="5 6">
    <name type="scientific">Reticulomyxa filosa</name>
    <dbReference type="NCBI Taxonomy" id="46433"/>
    <lineage>
        <taxon>Eukaryota</taxon>
        <taxon>Sar</taxon>
        <taxon>Rhizaria</taxon>
        <taxon>Retaria</taxon>
        <taxon>Foraminifera</taxon>
        <taxon>Monothalamids</taxon>
        <taxon>Reticulomyxidae</taxon>
        <taxon>Reticulomyxa</taxon>
    </lineage>
</organism>
<dbReference type="GO" id="GO:0005737">
    <property type="term" value="C:cytoplasm"/>
    <property type="evidence" value="ECO:0007669"/>
    <property type="project" value="TreeGrafter"/>
</dbReference>
<dbReference type="SMART" id="SM00335">
    <property type="entry name" value="ANX"/>
    <property type="match status" value="2"/>
</dbReference>
<dbReference type="EMBL" id="ASPP01017958">
    <property type="protein sequence ID" value="ETO16679.1"/>
    <property type="molecule type" value="Genomic_DNA"/>
</dbReference>
<accession>X6MS55</accession>
<keyword evidence="3" id="KW-0041">Annexin</keyword>
<dbReference type="Gene3D" id="1.10.220.10">
    <property type="entry name" value="Annexin"/>
    <property type="match status" value="3"/>
</dbReference>
<sequence>MSISPTTWSQPHPDAKGAVTGESKYDEEAAKKDAAALRKAMKGSWLGCDTAAVVQITGNRTFAQRQMIVKAFVNVDGKDKRNLLSDLKSELGGDVQKLVLPLYMHPGEFDAHLMHKAMDGVGYDTELLVEVLCTRTNQEIENMKAAWKEATKSKQSLEERVGEETKKILGSGHFRTLCLKLLEAKRPPNKKPDDIQVQADAEEMNQLLLGHSKVKDVKTKFVEIFTGTVLLGKRKQGERSWAHISALSGSFQAISKKWTLDSAIKKEFGDGDTTTALRVIAEFCIQPLSTFRLVFMFVVTYMAQKAVSQKLGLYRYDFWAEKLQTAMKGLGTDDSKLIRVVISRCEVDMSNIAQVSNCFSSLLFLQMGIIGLKMIQVAIIAACCCSCVDTKNLCVMTEDVKMQKVITFSRSTFAYKLCNFIFQLTNHFKIKMYEFVIL</sequence>
<proteinExistence type="inferred from homology"/>
<comment type="caution">
    <text evidence="5">The sequence shown here is derived from an EMBL/GenBank/DDBJ whole genome shotgun (WGS) entry which is preliminary data.</text>
</comment>
<dbReference type="GO" id="GO:0005634">
    <property type="term" value="C:nucleus"/>
    <property type="evidence" value="ECO:0007669"/>
    <property type="project" value="TreeGrafter"/>
</dbReference>
<dbReference type="Proteomes" id="UP000023152">
    <property type="component" value="Unassembled WGS sequence"/>
</dbReference>
<reference evidence="5 6" key="1">
    <citation type="journal article" date="2013" name="Curr. Biol.">
        <title>The Genome of the Foraminiferan Reticulomyxa filosa.</title>
        <authorList>
            <person name="Glockner G."/>
            <person name="Hulsmann N."/>
            <person name="Schleicher M."/>
            <person name="Noegel A.A."/>
            <person name="Eichinger L."/>
            <person name="Gallinger C."/>
            <person name="Pawlowski J."/>
            <person name="Sierra R."/>
            <person name="Euteneuer U."/>
            <person name="Pillet L."/>
            <person name="Moustafa A."/>
            <person name="Platzer M."/>
            <person name="Groth M."/>
            <person name="Szafranski K."/>
            <person name="Schliwa M."/>
        </authorList>
    </citation>
    <scope>NUCLEOTIDE SEQUENCE [LARGE SCALE GENOMIC DNA]</scope>
</reference>
<evidence type="ECO:0008006" key="7">
    <source>
        <dbReference type="Google" id="ProtNLM"/>
    </source>
</evidence>
<keyword evidence="6" id="KW-1185">Reference proteome</keyword>
<dbReference type="AlphaFoldDB" id="X6MS55"/>
<dbReference type="GO" id="GO:0005886">
    <property type="term" value="C:plasma membrane"/>
    <property type="evidence" value="ECO:0007669"/>
    <property type="project" value="TreeGrafter"/>
</dbReference>
<evidence type="ECO:0000256" key="1">
    <source>
        <dbReference type="ARBA" id="ARBA00007831"/>
    </source>
</evidence>
<dbReference type="InterPro" id="IPR037104">
    <property type="entry name" value="Annexin_sf"/>
</dbReference>
<comment type="similarity">
    <text evidence="1">Belongs to the annexin family.</text>
</comment>
<evidence type="ECO:0000256" key="2">
    <source>
        <dbReference type="ARBA" id="ARBA00022737"/>
    </source>
</evidence>
<gene>
    <name evidence="5" type="ORF">RFI_20661</name>
</gene>
<feature type="compositionally biased region" description="Polar residues" evidence="4">
    <location>
        <begin position="1"/>
        <end position="10"/>
    </location>
</feature>
<feature type="region of interest" description="Disordered" evidence="4">
    <location>
        <begin position="1"/>
        <end position="24"/>
    </location>
</feature>
<dbReference type="GO" id="GO:0005544">
    <property type="term" value="F:calcium-dependent phospholipid binding"/>
    <property type="evidence" value="ECO:0007669"/>
    <property type="project" value="InterPro"/>
</dbReference>
<dbReference type="PRINTS" id="PR00196">
    <property type="entry name" value="ANNEXIN"/>
</dbReference>
<dbReference type="Pfam" id="PF00191">
    <property type="entry name" value="Annexin"/>
    <property type="match status" value="3"/>
</dbReference>
<dbReference type="PANTHER" id="PTHR10502:SF102">
    <property type="entry name" value="ANNEXIN B11"/>
    <property type="match status" value="1"/>
</dbReference>
<evidence type="ECO:0000313" key="5">
    <source>
        <dbReference type="EMBL" id="ETO16679.1"/>
    </source>
</evidence>
<dbReference type="OrthoDB" id="37886at2759"/>
<dbReference type="PROSITE" id="PS51897">
    <property type="entry name" value="ANNEXIN_2"/>
    <property type="match status" value="2"/>
</dbReference>
<dbReference type="GO" id="GO:0005509">
    <property type="term" value="F:calcium ion binding"/>
    <property type="evidence" value="ECO:0007669"/>
    <property type="project" value="InterPro"/>
</dbReference>
<dbReference type="GO" id="GO:0001786">
    <property type="term" value="F:phosphatidylserine binding"/>
    <property type="evidence" value="ECO:0007669"/>
    <property type="project" value="TreeGrafter"/>
</dbReference>
<protein>
    <recommendedName>
        <fullName evidence="7">Annexin</fullName>
    </recommendedName>
</protein>